<keyword evidence="3" id="KW-1185">Reference proteome</keyword>
<feature type="transmembrane region" description="Helical" evidence="1">
    <location>
        <begin position="13"/>
        <end position="32"/>
    </location>
</feature>
<keyword evidence="1" id="KW-1133">Transmembrane helix</keyword>
<dbReference type="Proteomes" id="UP000325433">
    <property type="component" value="Unassembled WGS sequence"/>
</dbReference>
<keyword evidence="1" id="KW-0812">Transmembrane</keyword>
<dbReference type="AlphaFoldDB" id="A0A5N6WH07"/>
<protein>
    <submittedName>
        <fullName evidence="2">Uncharacterized protein</fullName>
    </submittedName>
</protein>
<reference evidence="3" key="1">
    <citation type="submission" date="2019-04" db="EMBL/GenBank/DDBJ databases">
        <title>Friends and foes A comparative genomics studyof 23 Aspergillus species from section Flavi.</title>
        <authorList>
            <consortium name="DOE Joint Genome Institute"/>
            <person name="Kjaerbolling I."/>
            <person name="Vesth T."/>
            <person name="Frisvad J.C."/>
            <person name="Nybo J.L."/>
            <person name="Theobald S."/>
            <person name="Kildgaard S."/>
            <person name="Isbrandt T."/>
            <person name="Kuo A."/>
            <person name="Sato A."/>
            <person name="Lyhne E.K."/>
            <person name="Kogle M.E."/>
            <person name="Wiebenga A."/>
            <person name="Kun R.S."/>
            <person name="Lubbers R.J."/>
            <person name="Makela M.R."/>
            <person name="Barry K."/>
            <person name="Chovatia M."/>
            <person name="Clum A."/>
            <person name="Daum C."/>
            <person name="Haridas S."/>
            <person name="He G."/>
            <person name="LaButti K."/>
            <person name="Lipzen A."/>
            <person name="Mondo S."/>
            <person name="Riley R."/>
            <person name="Salamov A."/>
            <person name="Simmons B.A."/>
            <person name="Magnuson J.K."/>
            <person name="Henrissat B."/>
            <person name="Mortensen U.H."/>
            <person name="Larsen T.O."/>
            <person name="Devries R.P."/>
            <person name="Grigoriev I.V."/>
            <person name="Machida M."/>
            <person name="Baker S.E."/>
            <person name="Andersen M.R."/>
        </authorList>
    </citation>
    <scope>NUCLEOTIDE SEQUENCE [LARGE SCALE GENOMIC DNA]</scope>
    <source>
        <strain evidence="3">CBS 130015</strain>
    </source>
</reference>
<dbReference type="EMBL" id="ML738292">
    <property type="protein sequence ID" value="KAE8320154.1"/>
    <property type="molecule type" value="Genomic_DNA"/>
</dbReference>
<keyword evidence="1" id="KW-0472">Membrane</keyword>
<evidence type="ECO:0000313" key="2">
    <source>
        <dbReference type="EMBL" id="KAE8320154.1"/>
    </source>
</evidence>
<feature type="transmembrane region" description="Helical" evidence="1">
    <location>
        <begin position="44"/>
        <end position="61"/>
    </location>
</feature>
<sequence>MAKSSRVQVQVSALPRLAWVDFILISIVWLLSREKRTFKSNGSPSRLPAIIIVAVFLPFHIPYLSPLPGLDIDYLSYALLATVNASENYIYHTIFLPKPNILPPNNSPHCRDIHSVIDLGCHLQ</sequence>
<gene>
    <name evidence="2" type="ORF">BDV41DRAFT_3419</name>
</gene>
<proteinExistence type="predicted"/>
<accession>A0A5N6WH07</accession>
<evidence type="ECO:0000313" key="3">
    <source>
        <dbReference type="Proteomes" id="UP000325433"/>
    </source>
</evidence>
<evidence type="ECO:0000256" key="1">
    <source>
        <dbReference type="SAM" id="Phobius"/>
    </source>
</evidence>
<name>A0A5N6WH07_9EURO</name>
<organism evidence="2 3">
    <name type="scientific">Aspergillus transmontanensis</name>
    <dbReference type="NCBI Taxonomy" id="1034304"/>
    <lineage>
        <taxon>Eukaryota</taxon>
        <taxon>Fungi</taxon>
        <taxon>Dikarya</taxon>
        <taxon>Ascomycota</taxon>
        <taxon>Pezizomycotina</taxon>
        <taxon>Eurotiomycetes</taxon>
        <taxon>Eurotiomycetidae</taxon>
        <taxon>Eurotiales</taxon>
        <taxon>Aspergillaceae</taxon>
        <taxon>Aspergillus</taxon>
        <taxon>Aspergillus subgen. Circumdati</taxon>
    </lineage>
</organism>